<dbReference type="InterPro" id="IPR051458">
    <property type="entry name" value="Cyt/Met_Dipeptidase"/>
</dbReference>
<dbReference type="Proteomes" id="UP000242525">
    <property type="component" value="Unassembled WGS sequence"/>
</dbReference>
<dbReference type="AlphaFoldDB" id="A0A0J9XFY9"/>
<dbReference type="InterPro" id="IPR002933">
    <property type="entry name" value="Peptidase_M20"/>
</dbReference>
<dbReference type="Pfam" id="PF07687">
    <property type="entry name" value="M20_dimer"/>
    <property type="match status" value="1"/>
</dbReference>
<evidence type="ECO:0000313" key="7">
    <source>
        <dbReference type="Proteomes" id="UP000242525"/>
    </source>
</evidence>
<protein>
    <submittedName>
        <fullName evidence="6">Similar to Saccharomyces cerevisiae YFR044C DUG1 Cys-Gly metallo-di-peptidase</fullName>
    </submittedName>
</protein>
<feature type="domain" description="Peptidase M20 dimerisation" evidence="5">
    <location>
        <begin position="238"/>
        <end position="398"/>
    </location>
</feature>
<sequence length="512" mass="56299">MIRLGARRLLKVSARTGFSFRFASTSFTNDKNLNAIYTKVDELEPKFIQRIKDAVKIPSVSSELERRPELFRMAEWLQKEAKGLDINLTAHDPGFQSPGVKLPPILVGNYPSVPLPEKKTILVYGHYDVQPANIEDGGWEADPFTVVEKPDGRLVARGITDDKGPVMGWLNAIEAYQAAGVELPVNVIFCIEGMEENGSEGLDEFIASEKAHELFKDVDAICISDNYWLGTKKPVLTYGLRGCSYYAITVEGPNTDLHSGVFGGTVCEPMTDLTQLLASLVKPAKDAYKIQVPGVAEMVAPVTDAERRVYEPIDYNLTDLADSLGGRDCSLHATKADTLMARWRMPALSIHGIEGAFAQPGAKTVIPAKVTAKISIRTVPNIAPSRLNELVTEYVHNQFGQLGTKSSVKVDVVHEGNWWVSDPNNWSFEAAKQATRAVWGVDPDLTREGGSIPVTLTFEKELQKPVLLLPMGRGDDGAHSTMEKLDKQNYIQGTKTLASYLYFAAKAKTDTN</sequence>
<name>A0A0J9XFY9_GEOCN</name>
<keyword evidence="2" id="KW-0645">Protease</keyword>
<comment type="similarity">
    <text evidence="1">Belongs to the peptidase M20A family.</text>
</comment>
<dbReference type="Gene3D" id="3.30.70.360">
    <property type="match status" value="1"/>
</dbReference>
<evidence type="ECO:0000256" key="4">
    <source>
        <dbReference type="ARBA" id="ARBA00022801"/>
    </source>
</evidence>
<evidence type="ECO:0000256" key="3">
    <source>
        <dbReference type="ARBA" id="ARBA00022723"/>
    </source>
</evidence>
<dbReference type="OrthoDB" id="7832001at2759"/>
<dbReference type="Pfam" id="PF01546">
    <property type="entry name" value="Peptidase_M20"/>
    <property type="match status" value="1"/>
</dbReference>
<keyword evidence="4" id="KW-0378">Hydrolase</keyword>
<dbReference type="InterPro" id="IPR011650">
    <property type="entry name" value="Peptidase_M20_dimer"/>
</dbReference>
<dbReference type="EMBL" id="CCBN010000014">
    <property type="protein sequence ID" value="CDO56220.1"/>
    <property type="molecule type" value="Genomic_DNA"/>
</dbReference>
<reference evidence="6" key="1">
    <citation type="submission" date="2014-03" db="EMBL/GenBank/DDBJ databases">
        <authorList>
            <person name="Casaregola S."/>
        </authorList>
    </citation>
    <scope>NUCLEOTIDE SEQUENCE [LARGE SCALE GENOMIC DNA]</scope>
    <source>
        <strain evidence="6">CLIB 918</strain>
    </source>
</reference>
<evidence type="ECO:0000256" key="2">
    <source>
        <dbReference type="ARBA" id="ARBA00022670"/>
    </source>
</evidence>
<dbReference type="PANTHER" id="PTHR43270">
    <property type="entry name" value="BETA-ALA-HIS DIPEPTIDASE"/>
    <property type="match status" value="1"/>
</dbReference>
<dbReference type="GO" id="GO:0006508">
    <property type="term" value="P:proteolysis"/>
    <property type="evidence" value="ECO:0007669"/>
    <property type="project" value="UniProtKB-KW"/>
</dbReference>
<keyword evidence="7" id="KW-1185">Reference proteome</keyword>
<dbReference type="GO" id="GO:0046872">
    <property type="term" value="F:metal ion binding"/>
    <property type="evidence" value="ECO:0007669"/>
    <property type="project" value="UniProtKB-KW"/>
</dbReference>
<gene>
    <name evidence="6" type="ORF">BN980_GECA14s01275g</name>
</gene>
<organism evidence="6 7">
    <name type="scientific">Geotrichum candidum</name>
    <name type="common">Oospora lactis</name>
    <name type="synonym">Dipodascus geotrichum</name>
    <dbReference type="NCBI Taxonomy" id="1173061"/>
    <lineage>
        <taxon>Eukaryota</taxon>
        <taxon>Fungi</taxon>
        <taxon>Dikarya</taxon>
        <taxon>Ascomycota</taxon>
        <taxon>Saccharomycotina</taxon>
        <taxon>Dipodascomycetes</taxon>
        <taxon>Dipodascales</taxon>
        <taxon>Dipodascaceae</taxon>
        <taxon>Geotrichum</taxon>
    </lineage>
</organism>
<dbReference type="SUPFAM" id="SSF53187">
    <property type="entry name" value="Zn-dependent exopeptidases"/>
    <property type="match status" value="1"/>
</dbReference>
<dbReference type="CDD" id="cd05676">
    <property type="entry name" value="M20_dipept_like_CNDP"/>
    <property type="match status" value="1"/>
</dbReference>
<dbReference type="PANTHER" id="PTHR43270:SF4">
    <property type="entry name" value="CARNOSINE DIPEPTIDASE 2, ISOFORM A"/>
    <property type="match status" value="1"/>
</dbReference>
<keyword evidence="3" id="KW-0479">Metal-binding</keyword>
<evidence type="ECO:0000313" key="6">
    <source>
        <dbReference type="EMBL" id="CDO56220.1"/>
    </source>
</evidence>
<accession>A0A0J9XFY9</accession>
<dbReference type="PROSITE" id="PS00759">
    <property type="entry name" value="ARGE_DAPE_CPG2_2"/>
    <property type="match status" value="1"/>
</dbReference>
<evidence type="ECO:0000259" key="5">
    <source>
        <dbReference type="Pfam" id="PF07687"/>
    </source>
</evidence>
<dbReference type="GO" id="GO:0008233">
    <property type="term" value="F:peptidase activity"/>
    <property type="evidence" value="ECO:0007669"/>
    <property type="project" value="UniProtKB-KW"/>
</dbReference>
<comment type="caution">
    <text evidence="6">The sequence shown here is derived from an EMBL/GenBank/DDBJ whole genome shotgun (WGS) entry which is preliminary data.</text>
</comment>
<dbReference type="STRING" id="1173061.A0A0J9XFY9"/>
<dbReference type="Gene3D" id="3.40.630.10">
    <property type="entry name" value="Zn peptidases"/>
    <property type="match status" value="1"/>
</dbReference>
<evidence type="ECO:0000256" key="1">
    <source>
        <dbReference type="ARBA" id="ARBA00006247"/>
    </source>
</evidence>
<proteinExistence type="inferred from homology"/>
<dbReference type="InterPro" id="IPR001261">
    <property type="entry name" value="ArgE/DapE_CS"/>
</dbReference>